<dbReference type="Proteomes" id="UP000009026">
    <property type="component" value="Chromosome"/>
</dbReference>
<accession>A0A0H4WTU1</accession>
<proteinExistence type="predicted"/>
<gene>
    <name evidence="1" type="ORF">A176_001632</name>
</gene>
<evidence type="ECO:0000313" key="2">
    <source>
        <dbReference type="Proteomes" id="UP000009026"/>
    </source>
</evidence>
<reference evidence="1 2" key="1">
    <citation type="journal article" date="2016" name="PLoS ONE">
        <title>Complete Genome Sequence and Comparative Genomics of a Novel Myxobacterium Myxococcus hansupus.</title>
        <authorList>
            <person name="Sharma G."/>
            <person name="Narwani T."/>
            <person name="Subramanian S."/>
        </authorList>
    </citation>
    <scope>NUCLEOTIDE SEQUENCE [LARGE SCALE GENOMIC DNA]</scope>
    <source>
        <strain evidence="2">mixupus</strain>
    </source>
</reference>
<dbReference type="AlphaFoldDB" id="A0A0H4WTU1"/>
<keyword evidence="2" id="KW-1185">Reference proteome</keyword>
<dbReference type="KEGG" id="mym:A176_001632"/>
<name>A0A0H4WTU1_9BACT</name>
<dbReference type="STRING" id="1297742.A176_001632"/>
<dbReference type="PATRIC" id="fig|1297742.4.peg.1648"/>
<organism evidence="1 2">
    <name type="scientific">Pseudomyxococcus hansupus</name>
    <dbReference type="NCBI Taxonomy" id="1297742"/>
    <lineage>
        <taxon>Bacteria</taxon>
        <taxon>Pseudomonadati</taxon>
        <taxon>Myxococcota</taxon>
        <taxon>Myxococcia</taxon>
        <taxon>Myxococcales</taxon>
        <taxon>Cystobacterineae</taxon>
        <taxon>Myxococcaceae</taxon>
        <taxon>Pseudomyxococcus</taxon>
    </lineage>
</organism>
<evidence type="ECO:0000313" key="1">
    <source>
        <dbReference type="EMBL" id="AKQ64720.1"/>
    </source>
</evidence>
<dbReference type="EMBL" id="CP012109">
    <property type="protein sequence ID" value="AKQ64720.1"/>
    <property type="molecule type" value="Genomic_DNA"/>
</dbReference>
<protein>
    <submittedName>
        <fullName evidence="1">Uncharacterized protein</fullName>
    </submittedName>
</protein>
<sequence>MQWLRAVLTIRDTQFQSLSLDLQLRNPRPYLDHLRQRHPEWVAEHDDAEALELVRGAVRSAHGYALSSTRDVCRFLDLVVIFGADWSGEAHAWLHEALVGSTSETAPRRLGRLLQQAMHRLEAAAA</sequence>